<dbReference type="Proteomes" id="UP000176846">
    <property type="component" value="Unassembled WGS sequence"/>
</dbReference>
<sequence length="61" mass="7058">MRQGLKNWRKTMFFVFHNKVIHRVAKSFILFSVEYVSEGFPACGRQALDEARGGSIKTCYT</sequence>
<proteinExistence type="predicted"/>
<evidence type="ECO:0000313" key="1">
    <source>
        <dbReference type="EMBL" id="OGL81468.1"/>
    </source>
</evidence>
<dbReference type="EMBL" id="MGEK01000028">
    <property type="protein sequence ID" value="OGL81468.1"/>
    <property type="molecule type" value="Genomic_DNA"/>
</dbReference>
<comment type="caution">
    <text evidence="1">The sequence shown here is derived from an EMBL/GenBank/DDBJ whole genome shotgun (WGS) entry which is preliminary data.</text>
</comment>
<name>A0A1F7UUT1_9BACT</name>
<reference evidence="1 2" key="1">
    <citation type="journal article" date="2016" name="Nat. Commun.">
        <title>Thousands of microbial genomes shed light on interconnected biogeochemical processes in an aquifer system.</title>
        <authorList>
            <person name="Anantharaman K."/>
            <person name="Brown C.T."/>
            <person name="Hug L.A."/>
            <person name="Sharon I."/>
            <person name="Castelle C.J."/>
            <person name="Probst A.J."/>
            <person name="Thomas B.C."/>
            <person name="Singh A."/>
            <person name="Wilkins M.J."/>
            <person name="Karaoz U."/>
            <person name="Brodie E.L."/>
            <person name="Williams K.H."/>
            <person name="Hubbard S.S."/>
            <person name="Banfield J.F."/>
        </authorList>
    </citation>
    <scope>NUCLEOTIDE SEQUENCE [LARGE SCALE GENOMIC DNA]</scope>
</reference>
<evidence type="ECO:0000313" key="2">
    <source>
        <dbReference type="Proteomes" id="UP000176846"/>
    </source>
</evidence>
<gene>
    <name evidence="1" type="ORF">A2936_00090</name>
</gene>
<accession>A0A1F7UUT1</accession>
<protein>
    <submittedName>
        <fullName evidence="1">Uncharacterized protein</fullName>
    </submittedName>
</protein>
<organism evidence="1 2">
    <name type="scientific">Candidatus Uhrbacteria bacterium RIFCSPLOWO2_01_FULL_47_25</name>
    <dbReference type="NCBI Taxonomy" id="1802402"/>
    <lineage>
        <taxon>Bacteria</taxon>
        <taxon>Candidatus Uhriibacteriota</taxon>
    </lineage>
</organism>
<dbReference type="AlphaFoldDB" id="A0A1F7UUT1"/>